<keyword evidence="9" id="KW-1185">Reference proteome</keyword>
<feature type="domain" description="ABC-2 type transporter transmembrane" evidence="7">
    <location>
        <begin position="22"/>
        <end position="381"/>
    </location>
</feature>
<comment type="subcellular location">
    <subcellularLocation>
        <location evidence="1">Cell membrane</location>
        <topology evidence="1">Multi-pass membrane protein</topology>
    </subcellularLocation>
</comment>
<dbReference type="OrthoDB" id="161250at2"/>
<reference evidence="8 9" key="1">
    <citation type="submission" date="2016-11" db="EMBL/GenBank/DDBJ databases">
        <authorList>
            <person name="Jaros S."/>
            <person name="Januszkiewicz K."/>
            <person name="Wedrychowicz H."/>
        </authorList>
    </citation>
    <scope>NUCLEOTIDE SEQUENCE [LARGE SCALE GENOMIC DNA]</scope>
    <source>
        <strain evidence="8 9">CGMCC 4.5723</strain>
    </source>
</reference>
<keyword evidence="3 6" id="KW-0812">Transmembrane</keyword>
<evidence type="ECO:0000256" key="3">
    <source>
        <dbReference type="ARBA" id="ARBA00022692"/>
    </source>
</evidence>
<feature type="transmembrane region" description="Helical" evidence="6">
    <location>
        <begin position="200"/>
        <end position="222"/>
    </location>
</feature>
<name>A0A1M6LP32_9ACTN</name>
<evidence type="ECO:0000313" key="9">
    <source>
        <dbReference type="Proteomes" id="UP000184452"/>
    </source>
</evidence>
<protein>
    <submittedName>
        <fullName evidence="8">ABC-2 type transport system permease protein</fullName>
    </submittedName>
</protein>
<dbReference type="GO" id="GO:0140359">
    <property type="term" value="F:ABC-type transporter activity"/>
    <property type="evidence" value="ECO:0007669"/>
    <property type="project" value="InterPro"/>
</dbReference>
<dbReference type="Gene3D" id="3.40.1710.10">
    <property type="entry name" value="abc type-2 transporter like domain"/>
    <property type="match status" value="1"/>
</dbReference>
<gene>
    <name evidence="8" type="ORF">SAMN05421803_1093</name>
</gene>
<sequence length="390" mass="39525">MFGIIATIAAKDLRRRLKDGSLLLFGLALPVGLALLFSSLLGDGAQDGRDIRYLVVDSDGGELAAVFVDEVLAPLDEDGVITLGEESDADAARAAVDEREYDAAFVVPEGFTAAVMAGEDASIGVVGSADAAVQVQIAREIAESFATEADAARAAVASALDAGAAATPEELSERVQDAPVPVALAEVPTETWRQLDTATYHAAGMAYFFLFFVVMSSVTALLDERKGGTLARYLAAPVRRSSLLAGRALSATVVGVASLLVLALISSLVLGAQWGPLPGVLALTLSGVLAAVGITSAVAAFSTSSEQAGNRISVLAFGLGLLGGGLFPVAQLGAFSAVSLVTPHHWFLTGLAELSGGSGGAVPTSVLVLTGMAVAAGALAFSRAGRMLTP</sequence>
<feature type="transmembrane region" description="Helical" evidence="6">
    <location>
        <begin position="248"/>
        <end position="274"/>
    </location>
</feature>
<accession>A0A1M6LP32</accession>
<dbReference type="EMBL" id="FQZK01000009">
    <property type="protein sequence ID" value="SHJ72966.1"/>
    <property type="molecule type" value="Genomic_DNA"/>
</dbReference>
<dbReference type="PANTHER" id="PTHR30294">
    <property type="entry name" value="MEMBRANE COMPONENT OF ABC TRANSPORTER YHHJ-RELATED"/>
    <property type="match status" value="1"/>
</dbReference>
<dbReference type="Pfam" id="PF12698">
    <property type="entry name" value="ABC2_membrane_3"/>
    <property type="match status" value="1"/>
</dbReference>
<dbReference type="RefSeq" id="WP_073380084.1">
    <property type="nucleotide sequence ID" value="NZ_FQZK01000009.1"/>
</dbReference>
<dbReference type="PANTHER" id="PTHR30294:SF38">
    <property type="entry name" value="TRANSPORT PERMEASE PROTEIN"/>
    <property type="match status" value="1"/>
</dbReference>
<organism evidence="8 9">
    <name type="scientific">Nocardiopsis flavescens</name>
    <dbReference type="NCBI Taxonomy" id="758803"/>
    <lineage>
        <taxon>Bacteria</taxon>
        <taxon>Bacillati</taxon>
        <taxon>Actinomycetota</taxon>
        <taxon>Actinomycetes</taxon>
        <taxon>Streptosporangiales</taxon>
        <taxon>Nocardiopsidaceae</taxon>
        <taxon>Nocardiopsis</taxon>
    </lineage>
</organism>
<feature type="transmembrane region" description="Helical" evidence="6">
    <location>
        <begin position="314"/>
        <end position="341"/>
    </location>
</feature>
<feature type="transmembrane region" description="Helical" evidence="6">
    <location>
        <begin position="361"/>
        <end position="381"/>
    </location>
</feature>
<evidence type="ECO:0000256" key="6">
    <source>
        <dbReference type="SAM" id="Phobius"/>
    </source>
</evidence>
<dbReference type="AlphaFoldDB" id="A0A1M6LP32"/>
<feature type="transmembrane region" description="Helical" evidence="6">
    <location>
        <begin position="280"/>
        <end position="302"/>
    </location>
</feature>
<dbReference type="GO" id="GO:0005886">
    <property type="term" value="C:plasma membrane"/>
    <property type="evidence" value="ECO:0007669"/>
    <property type="project" value="UniProtKB-SubCell"/>
</dbReference>
<dbReference type="STRING" id="758803.SAMN05421803_1093"/>
<keyword evidence="4 6" id="KW-1133">Transmembrane helix</keyword>
<dbReference type="Proteomes" id="UP000184452">
    <property type="component" value="Unassembled WGS sequence"/>
</dbReference>
<evidence type="ECO:0000256" key="2">
    <source>
        <dbReference type="ARBA" id="ARBA00022475"/>
    </source>
</evidence>
<feature type="transmembrane region" description="Helical" evidence="6">
    <location>
        <begin position="21"/>
        <end position="41"/>
    </location>
</feature>
<proteinExistence type="predicted"/>
<evidence type="ECO:0000313" key="8">
    <source>
        <dbReference type="EMBL" id="SHJ72966.1"/>
    </source>
</evidence>
<keyword evidence="2" id="KW-1003">Cell membrane</keyword>
<evidence type="ECO:0000256" key="1">
    <source>
        <dbReference type="ARBA" id="ARBA00004651"/>
    </source>
</evidence>
<evidence type="ECO:0000259" key="7">
    <source>
        <dbReference type="Pfam" id="PF12698"/>
    </source>
</evidence>
<dbReference type="InterPro" id="IPR013525">
    <property type="entry name" value="ABC2_TM"/>
</dbReference>
<evidence type="ECO:0000256" key="4">
    <source>
        <dbReference type="ARBA" id="ARBA00022989"/>
    </source>
</evidence>
<keyword evidence="5 6" id="KW-0472">Membrane</keyword>
<dbReference type="InterPro" id="IPR051449">
    <property type="entry name" value="ABC-2_transporter_component"/>
</dbReference>
<evidence type="ECO:0000256" key="5">
    <source>
        <dbReference type="ARBA" id="ARBA00023136"/>
    </source>
</evidence>